<evidence type="ECO:0000313" key="6">
    <source>
        <dbReference type="Proteomes" id="UP000613580"/>
    </source>
</evidence>
<dbReference type="GO" id="GO:0005737">
    <property type="term" value="C:cytoplasm"/>
    <property type="evidence" value="ECO:0007669"/>
    <property type="project" value="TreeGrafter"/>
</dbReference>
<gene>
    <name evidence="5" type="ORF">HMN09_00294700</name>
</gene>
<organism evidence="5 6">
    <name type="scientific">Mycena chlorophos</name>
    <name type="common">Agaric fungus</name>
    <name type="synonym">Agaricus chlorophos</name>
    <dbReference type="NCBI Taxonomy" id="658473"/>
    <lineage>
        <taxon>Eukaryota</taxon>
        <taxon>Fungi</taxon>
        <taxon>Dikarya</taxon>
        <taxon>Basidiomycota</taxon>
        <taxon>Agaricomycotina</taxon>
        <taxon>Agaricomycetes</taxon>
        <taxon>Agaricomycetidae</taxon>
        <taxon>Agaricales</taxon>
        <taxon>Marasmiineae</taxon>
        <taxon>Mycenaceae</taxon>
        <taxon>Mycena</taxon>
    </lineage>
</organism>
<evidence type="ECO:0000256" key="1">
    <source>
        <dbReference type="ARBA" id="ARBA00009005"/>
    </source>
</evidence>
<keyword evidence="6" id="KW-1185">Reference proteome</keyword>
<dbReference type="GO" id="GO:0006915">
    <property type="term" value="P:apoptotic process"/>
    <property type="evidence" value="ECO:0007669"/>
    <property type="project" value="UniProtKB-KW"/>
</dbReference>
<keyword evidence="3" id="KW-0378">Hydrolase</keyword>
<dbReference type="GO" id="GO:0006508">
    <property type="term" value="P:proteolysis"/>
    <property type="evidence" value="ECO:0007669"/>
    <property type="project" value="InterPro"/>
</dbReference>
<dbReference type="OrthoDB" id="3223806at2759"/>
<dbReference type="InterPro" id="IPR029030">
    <property type="entry name" value="Caspase-like_dom_sf"/>
</dbReference>
<dbReference type="EMBL" id="JACAZE010000003">
    <property type="protein sequence ID" value="KAF7319552.1"/>
    <property type="molecule type" value="Genomic_DNA"/>
</dbReference>
<dbReference type="PANTHER" id="PTHR48104:SF30">
    <property type="entry name" value="METACASPASE-1"/>
    <property type="match status" value="1"/>
</dbReference>
<dbReference type="InterPro" id="IPR050452">
    <property type="entry name" value="Metacaspase"/>
</dbReference>
<evidence type="ECO:0000256" key="2">
    <source>
        <dbReference type="ARBA" id="ARBA00022703"/>
    </source>
</evidence>
<sequence>MQPPIRIFALIIGIDKYESGAVWNLESCVDDAYRIRQWLRNDLKVPKDHICMLLDRHATKDNIEKAFLRHLINNDAIQRGDAIVVYFAGHGSSVDAPEGWFYPGSFGGKAEVLCSYDFGMQGVVGVSDRCLQSMVEELSKTKGDNIAVILDACFAPVQSPSNVRARSHTRWTPAGKLTPNDLITSLWRGASKRPYPRGVGFYNAKSTAYTLLTACSPGEKAMEGKDGGKFTSAFLQTARETPLHSASYVSLLQQILPKVKESQKPVFSGATKRPIFNAVPFRPDQTYFQTDSVREPKVLRIERGSVHGVVAGTKFSVHAYNYSPCNPAIAHVSVTDVHPTWSFGSATRTVPSGSWAQIRQWNDQGFFRSRSKRSLHTLLHLFLRK</sequence>
<proteinExistence type="inferred from homology"/>
<evidence type="ECO:0000313" key="5">
    <source>
        <dbReference type="EMBL" id="KAF7319552.1"/>
    </source>
</evidence>
<dbReference type="SUPFAM" id="SSF52129">
    <property type="entry name" value="Caspase-like"/>
    <property type="match status" value="1"/>
</dbReference>
<comment type="similarity">
    <text evidence="1">Belongs to the peptidase C14B family.</text>
</comment>
<dbReference type="AlphaFoldDB" id="A0A8H6TMR2"/>
<dbReference type="PANTHER" id="PTHR48104">
    <property type="entry name" value="METACASPASE-4"/>
    <property type="match status" value="1"/>
</dbReference>
<keyword evidence="2" id="KW-0053">Apoptosis</keyword>
<accession>A0A8H6TMR2</accession>
<feature type="domain" description="Peptidase C14 caspase" evidence="4">
    <location>
        <begin position="8"/>
        <end position="269"/>
    </location>
</feature>
<dbReference type="InterPro" id="IPR011600">
    <property type="entry name" value="Pept_C14_caspase"/>
</dbReference>
<dbReference type="Proteomes" id="UP000613580">
    <property type="component" value="Unassembled WGS sequence"/>
</dbReference>
<dbReference type="GO" id="GO:0004197">
    <property type="term" value="F:cysteine-type endopeptidase activity"/>
    <property type="evidence" value="ECO:0007669"/>
    <property type="project" value="InterPro"/>
</dbReference>
<evidence type="ECO:0000256" key="3">
    <source>
        <dbReference type="ARBA" id="ARBA00022807"/>
    </source>
</evidence>
<dbReference type="Gene3D" id="3.40.50.1460">
    <property type="match status" value="1"/>
</dbReference>
<reference evidence="5" key="1">
    <citation type="submission" date="2020-05" db="EMBL/GenBank/DDBJ databases">
        <title>Mycena genomes resolve the evolution of fungal bioluminescence.</title>
        <authorList>
            <person name="Tsai I.J."/>
        </authorList>
    </citation>
    <scope>NUCLEOTIDE SEQUENCE</scope>
    <source>
        <strain evidence="5">110903Hualien_Pintung</strain>
    </source>
</reference>
<keyword evidence="3" id="KW-0645">Protease</keyword>
<evidence type="ECO:0000259" key="4">
    <source>
        <dbReference type="Pfam" id="PF00656"/>
    </source>
</evidence>
<comment type="caution">
    <text evidence="5">The sequence shown here is derived from an EMBL/GenBank/DDBJ whole genome shotgun (WGS) entry which is preliminary data.</text>
</comment>
<keyword evidence="3" id="KW-0788">Thiol protease</keyword>
<name>A0A8H6TMR2_MYCCL</name>
<dbReference type="Pfam" id="PF00656">
    <property type="entry name" value="Peptidase_C14"/>
    <property type="match status" value="1"/>
</dbReference>
<protein>
    <recommendedName>
        <fullName evidence="4">Peptidase C14 caspase domain-containing protein</fullName>
    </recommendedName>
</protein>